<organism evidence="2 3">
    <name type="scientific">Streptococcus troglodytae</name>
    <dbReference type="NCBI Taxonomy" id="1111760"/>
    <lineage>
        <taxon>Bacteria</taxon>
        <taxon>Bacillati</taxon>
        <taxon>Bacillota</taxon>
        <taxon>Bacilli</taxon>
        <taxon>Lactobacillales</taxon>
        <taxon>Streptococcaceae</taxon>
        <taxon>Streptococcus</taxon>
    </lineage>
</organism>
<keyword evidence="1" id="KW-0812">Transmembrane</keyword>
<dbReference type="Proteomes" id="UP000217758">
    <property type="component" value="Chromosome"/>
</dbReference>
<feature type="transmembrane region" description="Helical" evidence="1">
    <location>
        <begin position="20"/>
        <end position="40"/>
    </location>
</feature>
<evidence type="ECO:0000313" key="2">
    <source>
        <dbReference type="EMBL" id="BAQ24736.1"/>
    </source>
</evidence>
<dbReference type="AlphaFoldDB" id="A0A1L7LKQ7"/>
<feature type="transmembrane region" description="Helical" evidence="1">
    <location>
        <begin position="94"/>
        <end position="117"/>
    </location>
</feature>
<keyword evidence="1" id="KW-0472">Membrane</keyword>
<sequence length="249" mass="28617">MLGMFQAERLKLKRTMAKKLLFLGPLLVVIHGFMVPQYLITNAYNWWYVMIFPGLLALFAALINTYEEKKLHYRAVFPLPISLRKFWINKVLTLAYYLTLSSFLHCFILVLLKYFIFPHYGETYLISQMLLASMVLLLSVLWQLPFCLWLAKKLGLVITVLVNFTANVILGIAFSTTAYWLLCPYAWGIRLMIPLMKIYPNGLKAGSEAAAPLLATSNWSIMLSLTLALTLFAGLTWLTALWFEKQEVK</sequence>
<accession>A0A1L7LKQ7</accession>
<dbReference type="NCBIfam" id="TIGR03732">
    <property type="entry name" value="lanti_perm_MutE"/>
    <property type="match status" value="1"/>
</dbReference>
<keyword evidence="1" id="KW-1133">Transmembrane helix</keyword>
<evidence type="ECO:0000256" key="1">
    <source>
        <dbReference type="SAM" id="Phobius"/>
    </source>
</evidence>
<reference evidence="2 3" key="1">
    <citation type="journal article" date="2016" name="Microbiol. Immunol.">
        <title>Complete genome sequence of Streptococcus troglodytae TKU31 isolated from the oral cavity of a chimpanzee (Pan troglodytes).</title>
        <authorList>
            <person name="Okamoto M."/>
            <person name="Naito M."/>
            <person name="Miyanohara M."/>
            <person name="Imai S."/>
            <person name="Nomura Y."/>
            <person name="Saito W."/>
            <person name="Momoi Y."/>
            <person name="Takada K."/>
            <person name="Miyabe-Nishiwaki T."/>
            <person name="Tomonaga M."/>
            <person name="Hanada N."/>
        </authorList>
    </citation>
    <scope>NUCLEOTIDE SEQUENCE [LARGE SCALE GENOMIC DNA]</scope>
    <source>
        <strain evidence="3">TKU 31</strain>
    </source>
</reference>
<proteinExistence type="predicted"/>
<keyword evidence="3" id="KW-1185">Reference proteome</keyword>
<name>A0A1L7LKQ7_9STRE</name>
<feature type="transmembrane region" description="Helical" evidence="1">
    <location>
        <begin position="221"/>
        <end position="243"/>
    </location>
</feature>
<feature type="transmembrane region" description="Helical" evidence="1">
    <location>
        <begin position="154"/>
        <end position="182"/>
    </location>
</feature>
<feature type="transmembrane region" description="Helical" evidence="1">
    <location>
        <begin position="46"/>
        <end position="66"/>
    </location>
</feature>
<feature type="transmembrane region" description="Helical" evidence="1">
    <location>
        <begin position="123"/>
        <end position="142"/>
    </location>
</feature>
<protein>
    <submittedName>
        <fullName evidence="2">Protein MutE</fullName>
    </submittedName>
</protein>
<dbReference type="EMBL" id="AP014612">
    <property type="protein sequence ID" value="BAQ24736.1"/>
    <property type="molecule type" value="Genomic_DNA"/>
</dbReference>
<evidence type="ECO:0000313" key="3">
    <source>
        <dbReference type="Proteomes" id="UP000217758"/>
    </source>
</evidence>
<dbReference type="KEGG" id="strg:SRT_14750"/>
<dbReference type="RefSeq" id="WP_128833580.1">
    <property type="nucleotide sequence ID" value="NZ_AP014612.1"/>
</dbReference>
<gene>
    <name evidence="2" type="primary">mutE2</name>
    <name evidence="2" type="ORF">SRT_14750</name>
</gene>
<dbReference type="CDD" id="cd21807">
    <property type="entry name" value="ABC-2_lan_permease_MutE_EpiE-like"/>
    <property type="match status" value="1"/>
</dbReference>
<dbReference type="InterPro" id="IPR021205">
    <property type="entry name" value="Lanti_perm_SpaE/MutE/EpiE-like"/>
</dbReference>